<feature type="compositionally biased region" description="Low complexity" evidence="11">
    <location>
        <begin position="755"/>
        <end position="772"/>
    </location>
</feature>
<feature type="compositionally biased region" description="Basic and acidic residues" evidence="11">
    <location>
        <begin position="873"/>
        <end position="882"/>
    </location>
</feature>
<dbReference type="Gene3D" id="1.10.510.10">
    <property type="entry name" value="Transferase(Phosphotransferase) domain 1"/>
    <property type="match status" value="1"/>
</dbReference>
<dbReference type="InterPro" id="IPR000719">
    <property type="entry name" value="Prot_kinase_dom"/>
</dbReference>
<dbReference type="GO" id="GO:0005524">
    <property type="term" value="F:ATP binding"/>
    <property type="evidence" value="ECO:0007669"/>
    <property type="project" value="UniProtKB-KW"/>
</dbReference>
<dbReference type="InterPro" id="IPR056865">
    <property type="entry name" value="CCTL2_WNK"/>
</dbReference>
<name>A0AA36CHS6_9BILA</name>
<evidence type="ECO:0000256" key="9">
    <source>
        <dbReference type="ARBA" id="ARBA00048679"/>
    </source>
</evidence>
<feature type="compositionally biased region" description="Pro residues" evidence="11">
    <location>
        <begin position="567"/>
        <end position="583"/>
    </location>
</feature>
<comment type="catalytic activity">
    <reaction evidence="8">
        <text>L-threonyl-[protein] + ATP = O-phospho-L-threonyl-[protein] + ADP + H(+)</text>
        <dbReference type="Rhea" id="RHEA:46608"/>
        <dbReference type="Rhea" id="RHEA-COMP:11060"/>
        <dbReference type="Rhea" id="RHEA-COMP:11605"/>
        <dbReference type="ChEBI" id="CHEBI:15378"/>
        <dbReference type="ChEBI" id="CHEBI:30013"/>
        <dbReference type="ChEBI" id="CHEBI:30616"/>
        <dbReference type="ChEBI" id="CHEBI:61977"/>
        <dbReference type="ChEBI" id="CHEBI:456216"/>
        <dbReference type="EC" id="2.7.11.1"/>
    </reaction>
</comment>
<dbReference type="EC" id="2.7.11.1" evidence="2"/>
<keyword evidence="5" id="KW-0547">Nucleotide-binding</keyword>
<dbReference type="Pfam" id="PF24889">
    <property type="entry name" value="CCTL2_WNK"/>
    <property type="match status" value="1"/>
</dbReference>
<feature type="region of interest" description="Disordered" evidence="11">
    <location>
        <begin position="873"/>
        <end position="910"/>
    </location>
</feature>
<feature type="region of interest" description="Disordered" evidence="11">
    <location>
        <begin position="640"/>
        <end position="709"/>
    </location>
</feature>
<dbReference type="SUPFAM" id="SSF56112">
    <property type="entry name" value="Protein kinase-like (PK-like)"/>
    <property type="match status" value="1"/>
</dbReference>
<dbReference type="InterPro" id="IPR011009">
    <property type="entry name" value="Kinase-like_dom_sf"/>
</dbReference>
<evidence type="ECO:0000256" key="4">
    <source>
        <dbReference type="ARBA" id="ARBA00022679"/>
    </source>
</evidence>
<comment type="caution">
    <text evidence="13">The sequence shown here is derived from an EMBL/GenBank/DDBJ whole genome shotgun (WGS) entry which is preliminary data.</text>
</comment>
<evidence type="ECO:0000256" key="6">
    <source>
        <dbReference type="ARBA" id="ARBA00022777"/>
    </source>
</evidence>
<feature type="compositionally biased region" description="Gly residues" evidence="11">
    <location>
        <begin position="988"/>
        <end position="1000"/>
    </location>
</feature>
<protein>
    <recommendedName>
        <fullName evidence="2">non-specific serine/threonine protein kinase</fullName>
        <ecNumber evidence="2">2.7.11.1</ecNumber>
    </recommendedName>
</protein>
<dbReference type="Pfam" id="PF00069">
    <property type="entry name" value="Pkinase"/>
    <property type="match status" value="2"/>
</dbReference>
<dbReference type="Gene3D" id="3.10.20.90">
    <property type="entry name" value="Phosphatidylinositol 3-kinase Catalytic Subunit, Chain A, domain 1"/>
    <property type="match status" value="2"/>
</dbReference>
<dbReference type="InterPro" id="IPR050588">
    <property type="entry name" value="WNK_Ser-Thr_kinase"/>
</dbReference>
<feature type="compositionally biased region" description="Low complexity" evidence="11">
    <location>
        <begin position="667"/>
        <end position="677"/>
    </location>
</feature>
<comment type="cofactor">
    <cofactor evidence="1">
        <name>Mg(2+)</name>
        <dbReference type="ChEBI" id="CHEBI:18420"/>
    </cofactor>
</comment>
<feature type="compositionally biased region" description="Low complexity" evidence="11">
    <location>
        <begin position="538"/>
        <end position="548"/>
    </location>
</feature>
<accession>A0AA36CHS6</accession>
<feature type="compositionally biased region" description="Low complexity" evidence="11">
    <location>
        <begin position="693"/>
        <end position="709"/>
    </location>
</feature>
<feature type="compositionally biased region" description="Low complexity" evidence="11">
    <location>
        <begin position="1125"/>
        <end position="1148"/>
    </location>
</feature>
<evidence type="ECO:0000256" key="5">
    <source>
        <dbReference type="ARBA" id="ARBA00022741"/>
    </source>
</evidence>
<feature type="compositionally biased region" description="Basic and acidic residues" evidence="11">
    <location>
        <begin position="1"/>
        <end position="19"/>
    </location>
</feature>
<evidence type="ECO:0000259" key="12">
    <source>
        <dbReference type="PROSITE" id="PS50011"/>
    </source>
</evidence>
<gene>
    <name evidence="13" type="ORF">MSPICULIGERA_LOCUS7536</name>
</gene>
<evidence type="ECO:0000256" key="3">
    <source>
        <dbReference type="ARBA" id="ARBA00022527"/>
    </source>
</evidence>
<organism evidence="13 14">
    <name type="scientific">Mesorhabditis spiculigera</name>
    <dbReference type="NCBI Taxonomy" id="96644"/>
    <lineage>
        <taxon>Eukaryota</taxon>
        <taxon>Metazoa</taxon>
        <taxon>Ecdysozoa</taxon>
        <taxon>Nematoda</taxon>
        <taxon>Chromadorea</taxon>
        <taxon>Rhabditida</taxon>
        <taxon>Rhabditina</taxon>
        <taxon>Rhabditomorpha</taxon>
        <taxon>Rhabditoidea</taxon>
        <taxon>Rhabditidae</taxon>
        <taxon>Mesorhabditinae</taxon>
        <taxon>Mesorhabditis</taxon>
    </lineage>
</organism>
<feature type="domain" description="Protein kinase" evidence="12">
    <location>
        <begin position="42"/>
        <end position="248"/>
    </location>
</feature>
<dbReference type="PANTHER" id="PTHR13902">
    <property type="entry name" value="SERINE/THREONINE-PROTEIN KINASE WNK WITH NO LYSINE -RELATED"/>
    <property type="match status" value="1"/>
</dbReference>
<keyword evidence="3" id="KW-0723">Serine/threonine-protein kinase</keyword>
<feature type="region of interest" description="Disordered" evidence="11">
    <location>
        <begin position="381"/>
        <end position="409"/>
    </location>
</feature>
<dbReference type="EMBL" id="CATQJA010001890">
    <property type="protein sequence ID" value="CAJ0569038.1"/>
    <property type="molecule type" value="Genomic_DNA"/>
</dbReference>
<dbReference type="Proteomes" id="UP001177023">
    <property type="component" value="Unassembled WGS sequence"/>
</dbReference>
<feature type="compositionally biased region" description="Low complexity" evidence="11">
    <location>
        <begin position="842"/>
        <end position="854"/>
    </location>
</feature>
<sequence length="1164" mass="126063">MRRNEGKNKLVVDEEKAAEALDPDEFDAQEKPIDRSPEGRFLKFDEELGRGSFKTVFRGLDTDWGRCRLSERQRFREEAEMLKGLQHPNIVRFYDYWERSENTAKRKYIVLRINIKVLKSWCRQVLKGLSFLHSPKLLQMIHRDLKSWLATLKNKSYAKSVIGTPEFMAPEMYEEQYDESVDIYAFGMSAGDDLFYTRESRRFGYKTGAFQIRIPQTYPEIRDIIDRCIRLRREERCTVKQLLNDDFFCGWCWEVGRAQESGHVDLAENNQEYKFKENEGLQFAFDIVNDSAEDVVHQMIEQQHIPDEDTRMITQVIKDKVEQFRRDREVRHAELRRLEEERKAKEEEDEVKEELRQRAAAREATATLTAATLQTSIEAINGHADQPEMPPLAMSPDGESKRKSGSKKKHVTLEILKVDTTENGTPSAPLVSCRLDTSLRQVVFQFAPGQDKADDISNKLFAQQCMSEDQIDTVTEQLNEVVKLLNEDTQNQTGLKIVAVQEPGQTVCTLTIITPSKSQQSQGAATSAADVAGEKSETPTPTTEALPPIHLPSPPQPAVTSSTTVEPSPPAAIPVEQPQPPQHPQQAQQAQRPEELPTTTGTPAVTSASAAPEPSPAAAPTAAAAAAPAVAVAPPKKNRFEVTKSSLPPATVDEDAGKAKDSTAGEASTPASTLSTLLPPPALSNCSTASSPSNTAYSNNSSVNSNASTHGRFSVRTVAAPDSGVGSATTSVHACEAADQLFMASTAASAAGTLPATASSTAPGTVTGSTVTLTPNALATPTESGQQPSVIPQHLQASTSHTPSSHIDGQPSSTNLLLTDLSSRLNELCLNQAEADDEHQQQQEVEQQPSSSSVQLVTLNGLADALNKVIHKDTSRDMERESSAIPQQGRHSPTAEMEMSTMMSSSSQTSLPTAVMSTTSLYDNNWEQEEEKTRRTQSAKASTALANLDSALACALARTATRTGAHTPCLGQGHDHLPSTSSTVPTSGDGGAGGAAGGAGAHFHLGSPPIHSPMIPHSDQDHFDYDGGFEEAFEADFENEEIVKQFRARHLRERQELMDRQHREIQQVRAHFFHARLLSSSGSSSTAAAVPPPARSSSTAPSTVPHQALSGVSLSLPSSPPPPNIVSSSAAVAPASSLSAAPPASTSSAHHRQSSAPPLPPPST</sequence>
<evidence type="ECO:0000313" key="14">
    <source>
        <dbReference type="Proteomes" id="UP001177023"/>
    </source>
</evidence>
<keyword evidence="6" id="KW-0418">Kinase</keyword>
<feature type="compositionally biased region" description="Low complexity" evidence="11">
    <location>
        <begin position="516"/>
        <end position="529"/>
    </location>
</feature>
<dbReference type="InterPro" id="IPR024678">
    <property type="entry name" value="Kinase_OSR1/WNK_CCT"/>
</dbReference>
<feature type="compositionally biased region" description="Low complexity" evidence="11">
    <location>
        <begin position="1081"/>
        <end position="1117"/>
    </location>
</feature>
<keyword evidence="14" id="KW-1185">Reference proteome</keyword>
<feature type="region of interest" description="Disordered" evidence="11">
    <location>
        <begin position="1"/>
        <end position="33"/>
    </location>
</feature>
<comment type="catalytic activity">
    <reaction evidence="9">
        <text>L-seryl-[protein] + ATP = O-phospho-L-seryl-[protein] + ADP + H(+)</text>
        <dbReference type="Rhea" id="RHEA:17989"/>
        <dbReference type="Rhea" id="RHEA-COMP:9863"/>
        <dbReference type="Rhea" id="RHEA-COMP:11604"/>
        <dbReference type="ChEBI" id="CHEBI:15378"/>
        <dbReference type="ChEBI" id="CHEBI:29999"/>
        <dbReference type="ChEBI" id="CHEBI:30616"/>
        <dbReference type="ChEBI" id="CHEBI:83421"/>
        <dbReference type="ChEBI" id="CHEBI:456216"/>
        <dbReference type="EC" id="2.7.11.1"/>
    </reaction>
</comment>
<dbReference type="FunFam" id="3.30.200.20:FF:000494">
    <property type="entry name" value="serine/threonine-protein kinase WNK2 isoform X2"/>
    <property type="match status" value="1"/>
</dbReference>
<feature type="region of interest" description="Disordered" evidence="11">
    <location>
        <begin position="834"/>
        <end position="854"/>
    </location>
</feature>
<dbReference type="GO" id="GO:0004674">
    <property type="term" value="F:protein serine/threonine kinase activity"/>
    <property type="evidence" value="ECO:0007669"/>
    <property type="project" value="UniProtKB-KW"/>
</dbReference>
<feature type="region of interest" description="Disordered" evidence="11">
    <location>
        <begin position="516"/>
        <end position="622"/>
    </location>
</feature>
<evidence type="ECO:0000256" key="2">
    <source>
        <dbReference type="ARBA" id="ARBA00012513"/>
    </source>
</evidence>
<feature type="region of interest" description="Disordered" evidence="11">
    <location>
        <begin position="755"/>
        <end position="815"/>
    </location>
</feature>
<dbReference type="PROSITE" id="PS50011">
    <property type="entry name" value="PROTEIN_KINASE_DOM"/>
    <property type="match status" value="1"/>
</dbReference>
<reference evidence="13" key="1">
    <citation type="submission" date="2023-06" db="EMBL/GenBank/DDBJ databases">
        <authorList>
            <person name="Delattre M."/>
        </authorList>
    </citation>
    <scope>NUCLEOTIDE SEQUENCE</scope>
    <source>
        <strain evidence="13">AF72</strain>
    </source>
</reference>
<feature type="region of interest" description="Disordered" evidence="11">
    <location>
        <begin position="1081"/>
        <end position="1164"/>
    </location>
</feature>
<keyword evidence="10" id="KW-0175">Coiled coil</keyword>
<evidence type="ECO:0000256" key="10">
    <source>
        <dbReference type="SAM" id="Coils"/>
    </source>
</evidence>
<dbReference type="Pfam" id="PF12202">
    <property type="entry name" value="OSR1_C"/>
    <property type="match status" value="1"/>
</dbReference>
<feature type="coiled-coil region" evidence="10">
    <location>
        <begin position="321"/>
        <end position="364"/>
    </location>
</feature>
<feature type="compositionally biased region" description="Polar residues" evidence="11">
    <location>
        <begin position="773"/>
        <end position="811"/>
    </location>
</feature>
<evidence type="ECO:0000256" key="1">
    <source>
        <dbReference type="ARBA" id="ARBA00001946"/>
    </source>
</evidence>
<keyword evidence="4" id="KW-0808">Transferase</keyword>
<evidence type="ECO:0000256" key="7">
    <source>
        <dbReference type="ARBA" id="ARBA00022840"/>
    </source>
</evidence>
<keyword evidence="7" id="KW-0067">ATP-binding</keyword>
<feature type="region of interest" description="Disordered" evidence="11">
    <location>
        <begin position="969"/>
        <end position="1020"/>
    </location>
</feature>
<evidence type="ECO:0000313" key="13">
    <source>
        <dbReference type="EMBL" id="CAJ0569038.1"/>
    </source>
</evidence>
<evidence type="ECO:0000256" key="8">
    <source>
        <dbReference type="ARBA" id="ARBA00047899"/>
    </source>
</evidence>
<feature type="compositionally biased region" description="Low complexity" evidence="11">
    <location>
        <begin position="584"/>
        <end position="622"/>
    </location>
</feature>
<proteinExistence type="predicted"/>
<feature type="compositionally biased region" description="Low complexity" evidence="11">
    <location>
        <begin position="892"/>
        <end position="910"/>
    </location>
</feature>
<feature type="compositionally biased region" description="Low complexity" evidence="11">
    <location>
        <begin position="1007"/>
        <end position="1017"/>
    </location>
</feature>
<dbReference type="Gene3D" id="3.30.200.20">
    <property type="entry name" value="Phosphorylase Kinase, domain 1"/>
    <property type="match status" value="1"/>
</dbReference>
<dbReference type="AlphaFoldDB" id="A0AA36CHS6"/>
<feature type="non-terminal residue" evidence="13">
    <location>
        <position position="1"/>
    </location>
</feature>
<evidence type="ECO:0000256" key="11">
    <source>
        <dbReference type="SAM" id="MobiDB-lite"/>
    </source>
</evidence>